<reference evidence="3" key="2">
    <citation type="submission" date="2015-01" db="EMBL/GenBank/DDBJ databases">
        <title>Evolutionary Origins and Diversification of the Mycorrhizal Mutualists.</title>
        <authorList>
            <consortium name="DOE Joint Genome Institute"/>
            <consortium name="Mycorrhizal Genomics Consortium"/>
            <person name="Kohler A."/>
            <person name="Kuo A."/>
            <person name="Nagy L.G."/>
            <person name="Floudas D."/>
            <person name="Copeland A."/>
            <person name="Barry K.W."/>
            <person name="Cichocki N."/>
            <person name="Veneault-Fourrey C."/>
            <person name="LaButti K."/>
            <person name="Lindquist E.A."/>
            <person name="Lipzen A."/>
            <person name="Lundell T."/>
            <person name="Morin E."/>
            <person name="Murat C."/>
            <person name="Riley R."/>
            <person name="Ohm R."/>
            <person name="Sun H."/>
            <person name="Tunlid A."/>
            <person name="Henrissat B."/>
            <person name="Grigoriev I.V."/>
            <person name="Hibbett D.S."/>
            <person name="Martin F."/>
        </authorList>
    </citation>
    <scope>NUCLEOTIDE SEQUENCE [LARGE SCALE GENOMIC DNA]</scope>
    <source>
        <strain evidence="3">LaAM-08-1</strain>
    </source>
</reference>
<evidence type="ECO:0000313" key="3">
    <source>
        <dbReference type="Proteomes" id="UP000054477"/>
    </source>
</evidence>
<feature type="region of interest" description="Disordered" evidence="1">
    <location>
        <begin position="1"/>
        <end position="39"/>
    </location>
</feature>
<feature type="compositionally biased region" description="Polar residues" evidence="1">
    <location>
        <begin position="26"/>
        <end position="35"/>
    </location>
</feature>
<dbReference type="EMBL" id="KN838607">
    <property type="protein sequence ID" value="KIK01411.1"/>
    <property type="molecule type" value="Genomic_DNA"/>
</dbReference>
<dbReference type="AlphaFoldDB" id="A0A0C9X8P6"/>
<name>A0A0C9X8P6_9AGAR</name>
<dbReference type="HOGENOM" id="CLU_2677769_0_0_1"/>
<feature type="compositionally biased region" description="Basic and acidic residues" evidence="1">
    <location>
        <begin position="12"/>
        <end position="25"/>
    </location>
</feature>
<dbReference type="Proteomes" id="UP000054477">
    <property type="component" value="Unassembled WGS sequence"/>
</dbReference>
<evidence type="ECO:0000313" key="2">
    <source>
        <dbReference type="EMBL" id="KIK01411.1"/>
    </source>
</evidence>
<evidence type="ECO:0000256" key="1">
    <source>
        <dbReference type="SAM" id="MobiDB-lite"/>
    </source>
</evidence>
<keyword evidence="3" id="KW-1185">Reference proteome</keyword>
<accession>A0A0C9X8P6</accession>
<feature type="non-terminal residue" evidence="2">
    <location>
        <position position="1"/>
    </location>
</feature>
<gene>
    <name evidence="2" type="ORF">K443DRAFT_678413</name>
</gene>
<sequence length="75" mass="7986">MGFGEHGFYSGETHKRGINESERNKNASPTSSGMAVNSRAIPSLSKSGSFAGLHLTIIDDIAGLPPLFRARESHS</sequence>
<organism evidence="2 3">
    <name type="scientific">Laccaria amethystina LaAM-08-1</name>
    <dbReference type="NCBI Taxonomy" id="1095629"/>
    <lineage>
        <taxon>Eukaryota</taxon>
        <taxon>Fungi</taxon>
        <taxon>Dikarya</taxon>
        <taxon>Basidiomycota</taxon>
        <taxon>Agaricomycotina</taxon>
        <taxon>Agaricomycetes</taxon>
        <taxon>Agaricomycetidae</taxon>
        <taxon>Agaricales</taxon>
        <taxon>Agaricineae</taxon>
        <taxon>Hydnangiaceae</taxon>
        <taxon>Laccaria</taxon>
    </lineage>
</organism>
<protein>
    <submittedName>
        <fullName evidence="2">Uncharacterized protein</fullName>
    </submittedName>
</protein>
<reference evidence="2 3" key="1">
    <citation type="submission" date="2014-04" db="EMBL/GenBank/DDBJ databases">
        <authorList>
            <consortium name="DOE Joint Genome Institute"/>
            <person name="Kuo A."/>
            <person name="Kohler A."/>
            <person name="Nagy L.G."/>
            <person name="Floudas D."/>
            <person name="Copeland A."/>
            <person name="Barry K.W."/>
            <person name="Cichocki N."/>
            <person name="Veneault-Fourrey C."/>
            <person name="LaButti K."/>
            <person name="Lindquist E.A."/>
            <person name="Lipzen A."/>
            <person name="Lundell T."/>
            <person name="Morin E."/>
            <person name="Murat C."/>
            <person name="Sun H."/>
            <person name="Tunlid A."/>
            <person name="Henrissat B."/>
            <person name="Grigoriev I.V."/>
            <person name="Hibbett D.S."/>
            <person name="Martin F."/>
            <person name="Nordberg H.P."/>
            <person name="Cantor M.N."/>
            <person name="Hua S.X."/>
        </authorList>
    </citation>
    <scope>NUCLEOTIDE SEQUENCE [LARGE SCALE GENOMIC DNA]</scope>
    <source>
        <strain evidence="2 3">LaAM-08-1</strain>
    </source>
</reference>
<proteinExistence type="predicted"/>